<protein>
    <submittedName>
        <fullName evidence="2">Uncharacterized protein</fullName>
    </submittedName>
</protein>
<keyword evidence="1" id="KW-1133">Transmembrane helix</keyword>
<evidence type="ECO:0000313" key="2">
    <source>
        <dbReference type="EMBL" id="APZ35720.1"/>
    </source>
</evidence>
<proteinExistence type="predicted"/>
<keyword evidence="3" id="KW-1185">Reference proteome</keyword>
<feature type="transmembrane region" description="Helical" evidence="1">
    <location>
        <begin position="53"/>
        <end position="73"/>
    </location>
</feature>
<feature type="transmembrane region" description="Helical" evidence="1">
    <location>
        <begin position="80"/>
        <end position="102"/>
    </location>
</feature>
<name>A0A1P8UCF1_9MICO</name>
<dbReference type="Proteomes" id="UP000187185">
    <property type="component" value="Chromosome"/>
</dbReference>
<keyword evidence="1" id="KW-0472">Membrane</keyword>
<reference evidence="2 3" key="1">
    <citation type="submission" date="2016-12" db="EMBL/GenBank/DDBJ databases">
        <title>Complete genome sequence of Microbacterium aurum KACC 15219.</title>
        <authorList>
            <person name="Jung Y."/>
            <person name="Shin J.-H."/>
            <person name="Lee Y.-J."/>
            <person name="Yi H."/>
            <person name="Bahn Y.-S."/>
            <person name="Kim J.F."/>
            <person name="Lee D.-W."/>
        </authorList>
    </citation>
    <scope>NUCLEOTIDE SEQUENCE [LARGE SCALE GENOMIC DNA]</scope>
    <source>
        <strain evidence="2 3">KACC 15219</strain>
    </source>
</reference>
<evidence type="ECO:0000256" key="1">
    <source>
        <dbReference type="SAM" id="Phobius"/>
    </source>
</evidence>
<keyword evidence="1" id="KW-0812">Transmembrane</keyword>
<feature type="transmembrane region" description="Helical" evidence="1">
    <location>
        <begin position="122"/>
        <end position="145"/>
    </location>
</feature>
<dbReference type="EMBL" id="CP018762">
    <property type="protein sequence ID" value="APZ35720.1"/>
    <property type="molecule type" value="Genomic_DNA"/>
</dbReference>
<dbReference type="AlphaFoldDB" id="A0A1P8UCF1"/>
<accession>A0A1P8UCF1</accession>
<organism evidence="2 3">
    <name type="scientific">Microbacterium aurum</name>
    <dbReference type="NCBI Taxonomy" id="36805"/>
    <lineage>
        <taxon>Bacteria</taxon>
        <taxon>Bacillati</taxon>
        <taxon>Actinomycetota</taxon>
        <taxon>Actinomycetes</taxon>
        <taxon>Micrococcales</taxon>
        <taxon>Microbacteriaceae</taxon>
        <taxon>Microbacterium</taxon>
    </lineage>
</organism>
<dbReference type="KEGG" id="maur:BOH66_03615"/>
<evidence type="ECO:0000313" key="3">
    <source>
        <dbReference type="Proteomes" id="UP000187185"/>
    </source>
</evidence>
<gene>
    <name evidence="2" type="ORF">BOH66_03615</name>
</gene>
<sequence>MVGAAGLVAVVAYAAVAAVQILVWNPLAAVPGATLAEISGTLDATGETFDAPMVLGILAVGPMLALAPLILAWRNAVSALGAAASVCLIIAAGALGYFAASFGPGMSLADAYGISGADYAPWGRVLILVSAAALVGAAACGVLALRRARGATMEG</sequence>